<evidence type="ECO:0000313" key="2">
    <source>
        <dbReference type="Proteomes" id="UP001057452"/>
    </source>
</evidence>
<dbReference type="Proteomes" id="UP001057452">
    <property type="component" value="Chromosome 1"/>
</dbReference>
<accession>A0ACB9XYE7</accession>
<proteinExistence type="predicted"/>
<gene>
    <name evidence="1" type="ORF">KUCAC02_015571</name>
</gene>
<dbReference type="EMBL" id="CM043785">
    <property type="protein sequence ID" value="KAI4832609.1"/>
    <property type="molecule type" value="Genomic_DNA"/>
</dbReference>
<organism evidence="1 2">
    <name type="scientific">Chaenocephalus aceratus</name>
    <name type="common">Blackfin icefish</name>
    <name type="synonym">Chaenichthys aceratus</name>
    <dbReference type="NCBI Taxonomy" id="36190"/>
    <lineage>
        <taxon>Eukaryota</taxon>
        <taxon>Metazoa</taxon>
        <taxon>Chordata</taxon>
        <taxon>Craniata</taxon>
        <taxon>Vertebrata</taxon>
        <taxon>Euteleostomi</taxon>
        <taxon>Actinopterygii</taxon>
        <taxon>Neopterygii</taxon>
        <taxon>Teleostei</taxon>
        <taxon>Neoteleostei</taxon>
        <taxon>Acanthomorphata</taxon>
        <taxon>Eupercaria</taxon>
        <taxon>Perciformes</taxon>
        <taxon>Notothenioidei</taxon>
        <taxon>Channichthyidae</taxon>
        <taxon>Chaenocephalus</taxon>
    </lineage>
</organism>
<comment type="caution">
    <text evidence="1">The sequence shown here is derived from an EMBL/GenBank/DDBJ whole genome shotgun (WGS) entry which is preliminary data.</text>
</comment>
<protein>
    <submittedName>
        <fullName evidence="1">Uncharacterized protein</fullName>
    </submittedName>
</protein>
<reference evidence="1" key="1">
    <citation type="submission" date="2022-05" db="EMBL/GenBank/DDBJ databases">
        <title>Chromosome-level genome of Chaenocephalus aceratus.</title>
        <authorList>
            <person name="Park H."/>
        </authorList>
    </citation>
    <scope>NUCLEOTIDE SEQUENCE</scope>
    <source>
        <strain evidence="1">KU_202001</strain>
    </source>
</reference>
<keyword evidence="2" id="KW-1185">Reference proteome</keyword>
<sequence length="67" mass="7181">MSNEGKEGAANAGGEGVGSVKYAVERKDKKRMKGSEKEEEETEDMGTGRGNDVEVEMEETEGGEVVK</sequence>
<evidence type="ECO:0000313" key="1">
    <source>
        <dbReference type="EMBL" id="KAI4832609.1"/>
    </source>
</evidence>
<name>A0ACB9XYE7_CHAAC</name>